<dbReference type="Gene3D" id="1.10.260.40">
    <property type="entry name" value="lambda repressor-like DNA-binding domains"/>
    <property type="match status" value="1"/>
</dbReference>
<evidence type="ECO:0000313" key="4">
    <source>
        <dbReference type="Proteomes" id="UP000235589"/>
    </source>
</evidence>
<sequence>MTISERLKYVRKMRGFTQESLAAAIGASRGVITNIEYGKVEPQPLVIRAICETLHINEQWLINGNGAMETLNETEKSSHILSEIYNSAKELSSEEQDFILDMIKTFQKHRENITDDK</sequence>
<dbReference type="PANTHER" id="PTHR46797:SF1">
    <property type="entry name" value="METHYLPHOSPHONATE SYNTHASE"/>
    <property type="match status" value="1"/>
</dbReference>
<dbReference type="SMART" id="SM00530">
    <property type="entry name" value="HTH_XRE"/>
    <property type="match status" value="1"/>
</dbReference>
<dbReference type="PROSITE" id="PS50943">
    <property type="entry name" value="HTH_CROC1"/>
    <property type="match status" value="1"/>
</dbReference>
<dbReference type="InterPro" id="IPR001387">
    <property type="entry name" value="Cro/C1-type_HTH"/>
</dbReference>
<dbReference type="KEGG" id="mpec:B9O19_01738"/>
<evidence type="ECO:0000313" key="3">
    <source>
        <dbReference type="EMBL" id="AUO19892.1"/>
    </source>
</evidence>
<keyword evidence="1" id="KW-0238">DNA-binding</keyword>
<dbReference type="Proteomes" id="UP000235589">
    <property type="component" value="Chromosome"/>
</dbReference>
<dbReference type="GO" id="GO:0003700">
    <property type="term" value="F:DNA-binding transcription factor activity"/>
    <property type="evidence" value="ECO:0007669"/>
    <property type="project" value="TreeGrafter"/>
</dbReference>
<dbReference type="GO" id="GO:0005829">
    <property type="term" value="C:cytosol"/>
    <property type="evidence" value="ECO:0007669"/>
    <property type="project" value="TreeGrafter"/>
</dbReference>
<dbReference type="AlphaFoldDB" id="A0A2K9P3R1"/>
<accession>A0A2K9P3R1</accession>
<gene>
    <name evidence="3" type="ORF">B9O19_01738</name>
</gene>
<dbReference type="EMBL" id="CP020991">
    <property type="protein sequence ID" value="AUO19892.1"/>
    <property type="molecule type" value="Genomic_DNA"/>
</dbReference>
<dbReference type="OrthoDB" id="2735991at2"/>
<dbReference type="RefSeq" id="WP_102366057.1">
    <property type="nucleotide sequence ID" value="NZ_CP020991.1"/>
</dbReference>
<feature type="domain" description="HTH cro/C1-type" evidence="2">
    <location>
        <begin position="7"/>
        <end position="61"/>
    </location>
</feature>
<evidence type="ECO:0000256" key="1">
    <source>
        <dbReference type="ARBA" id="ARBA00023125"/>
    </source>
</evidence>
<name>A0A2K9P3R1_9FIRM</name>
<reference evidence="3 4" key="1">
    <citation type="submission" date="2017-04" db="EMBL/GenBank/DDBJ databases">
        <title>Monoglobus pectinilyticus 14 draft genome.</title>
        <authorList>
            <person name="Kim C."/>
            <person name="Rosendale D.I."/>
            <person name="Kelly W.J."/>
            <person name="Tannock G.W."/>
            <person name="Patchett M.L."/>
            <person name="Jordens J.Z."/>
        </authorList>
    </citation>
    <scope>NUCLEOTIDE SEQUENCE [LARGE SCALE GENOMIC DNA]</scope>
    <source>
        <strain evidence="3 4">14</strain>
    </source>
</reference>
<evidence type="ECO:0000259" key="2">
    <source>
        <dbReference type="PROSITE" id="PS50943"/>
    </source>
</evidence>
<dbReference type="InterPro" id="IPR050807">
    <property type="entry name" value="TransReg_Diox_bact_type"/>
</dbReference>
<dbReference type="InterPro" id="IPR010982">
    <property type="entry name" value="Lambda_DNA-bd_dom_sf"/>
</dbReference>
<dbReference type="GO" id="GO:0003677">
    <property type="term" value="F:DNA binding"/>
    <property type="evidence" value="ECO:0007669"/>
    <property type="project" value="UniProtKB-KW"/>
</dbReference>
<dbReference type="PANTHER" id="PTHR46797">
    <property type="entry name" value="HTH-TYPE TRANSCRIPTIONAL REGULATOR"/>
    <property type="match status" value="1"/>
</dbReference>
<dbReference type="SUPFAM" id="SSF47413">
    <property type="entry name" value="lambda repressor-like DNA-binding domains"/>
    <property type="match status" value="1"/>
</dbReference>
<keyword evidence="4" id="KW-1185">Reference proteome</keyword>
<protein>
    <submittedName>
        <fullName evidence="3">Transcriptional regulator</fullName>
    </submittedName>
</protein>
<dbReference type="CDD" id="cd00093">
    <property type="entry name" value="HTH_XRE"/>
    <property type="match status" value="1"/>
</dbReference>
<dbReference type="Pfam" id="PF12844">
    <property type="entry name" value="HTH_19"/>
    <property type="match status" value="1"/>
</dbReference>
<organism evidence="3 4">
    <name type="scientific">Monoglobus pectinilyticus</name>
    <dbReference type="NCBI Taxonomy" id="1981510"/>
    <lineage>
        <taxon>Bacteria</taxon>
        <taxon>Bacillati</taxon>
        <taxon>Bacillota</taxon>
        <taxon>Clostridia</taxon>
        <taxon>Monoglobales</taxon>
        <taxon>Monoglobaceae</taxon>
        <taxon>Monoglobus</taxon>
    </lineage>
</organism>
<dbReference type="GeneID" id="98063125"/>
<proteinExistence type="predicted"/>